<gene>
    <name evidence="8" type="ORF">BE221DRAFT_214249</name>
</gene>
<dbReference type="InterPro" id="IPR036855">
    <property type="entry name" value="Znf_CCCH_sf"/>
</dbReference>
<evidence type="ECO:0000256" key="2">
    <source>
        <dbReference type="ARBA" id="ARBA00022771"/>
    </source>
</evidence>
<evidence type="ECO:0000256" key="4">
    <source>
        <dbReference type="PROSITE-ProRule" id="PRU00117"/>
    </source>
</evidence>
<dbReference type="SMART" id="SM00356">
    <property type="entry name" value="ZnF_C3H1"/>
    <property type="match status" value="1"/>
</dbReference>
<keyword evidence="4" id="KW-0694">RNA-binding</keyword>
<protein>
    <recommendedName>
        <fullName evidence="7">C3H1-type domain-containing protein</fullName>
    </recommendedName>
</protein>
<name>A0A1Y5I7A9_OSTTA</name>
<dbReference type="InterPro" id="IPR004088">
    <property type="entry name" value="KH_dom_type_1"/>
</dbReference>
<evidence type="ECO:0000259" key="7">
    <source>
        <dbReference type="PROSITE" id="PS50103"/>
    </source>
</evidence>
<evidence type="ECO:0000313" key="8">
    <source>
        <dbReference type="EMBL" id="OUS43963.1"/>
    </source>
</evidence>
<feature type="zinc finger region" description="C3H1-type" evidence="5">
    <location>
        <begin position="494"/>
        <end position="521"/>
    </location>
</feature>
<dbReference type="InterPro" id="IPR000571">
    <property type="entry name" value="Znf_CCCH"/>
</dbReference>
<dbReference type="PROSITE" id="PS50084">
    <property type="entry name" value="KH_TYPE_1"/>
    <property type="match status" value="2"/>
</dbReference>
<dbReference type="SMART" id="SM00322">
    <property type="entry name" value="KH"/>
    <property type="match status" value="3"/>
</dbReference>
<dbReference type="SUPFAM" id="SSF90229">
    <property type="entry name" value="CCCH zinc finger"/>
    <property type="match status" value="1"/>
</dbReference>
<feature type="compositionally biased region" description="Basic and acidic residues" evidence="6">
    <location>
        <begin position="475"/>
        <end position="487"/>
    </location>
</feature>
<dbReference type="Gene3D" id="4.10.1000.10">
    <property type="entry name" value="Zinc finger, CCCH-type"/>
    <property type="match status" value="1"/>
</dbReference>
<dbReference type="CDD" id="cd00105">
    <property type="entry name" value="KH-I"/>
    <property type="match status" value="3"/>
</dbReference>
<accession>A0A1Y5I7A9</accession>
<keyword evidence="1 5" id="KW-0479">Metal-binding</keyword>
<dbReference type="AlphaFoldDB" id="A0A1Y5I7A9"/>
<dbReference type="eggNOG" id="ENOG502S08V">
    <property type="taxonomic scope" value="Eukaryota"/>
</dbReference>
<dbReference type="GO" id="GO:0008270">
    <property type="term" value="F:zinc ion binding"/>
    <property type="evidence" value="ECO:0007669"/>
    <property type="project" value="UniProtKB-KW"/>
</dbReference>
<dbReference type="PROSITE" id="PS50103">
    <property type="entry name" value="ZF_C3H1"/>
    <property type="match status" value="1"/>
</dbReference>
<feature type="region of interest" description="Disordered" evidence="6">
    <location>
        <begin position="465"/>
        <end position="491"/>
    </location>
</feature>
<feature type="region of interest" description="Disordered" evidence="6">
    <location>
        <begin position="1"/>
        <end position="48"/>
    </location>
</feature>
<dbReference type="Pfam" id="PF00642">
    <property type="entry name" value="zf-CCCH"/>
    <property type="match status" value="1"/>
</dbReference>
<keyword evidence="3 5" id="KW-0862">Zinc</keyword>
<evidence type="ECO:0000256" key="5">
    <source>
        <dbReference type="PROSITE-ProRule" id="PRU00723"/>
    </source>
</evidence>
<feature type="compositionally biased region" description="Basic and acidic residues" evidence="6">
    <location>
        <begin position="25"/>
        <end position="46"/>
    </location>
</feature>
<evidence type="ECO:0000256" key="3">
    <source>
        <dbReference type="ARBA" id="ARBA00022833"/>
    </source>
</evidence>
<dbReference type="InterPro" id="IPR036612">
    <property type="entry name" value="KH_dom_type_1_sf"/>
</dbReference>
<dbReference type="EMBL" id="KZ155826">
    <property type="protein sequence ID" value="OUS43963.1"/>
    <property type="molecule type" value="Genomic_DNA"/>
</dbReference>
<organism evidence="8">
    <name type="scientific">Ostreococcus tauri</name>
    <name type="common">Marine green alga</name>
    <dbReference type="NCBI Taxonomy" id="70448"/>
    <lineage>
        <taxon>Eukaryota</taxon>
        <taxon>Viridiplantae</taxon>
        <taxon>Chlorophyta</taxon>
        <taxon>Mamiellophyceae</taxon>
        <taxon>Mamiellales</taxon>
        <taxon>Bathycoccaceae</taxon>
        <taxon>Ostreococcus</taxon>
    </lineage>
</organism>
<dbReference type="Pfam" id="PF00013">
    <property type="entry name" value="KH_1"/>
    <property type="match status" value="1"/>
</dbReference>
<feature type="domain" description="C3H1-type" evidence="7">
    <location>
        <begin position="494"/>
        <end position="521"/>
    </location>
</feature>
<dbReference type="GO" id="GO:0003723">
    <property type="term" value="F:RNA binding"/>
    <property type="evidence" value="ECO:0007669"/>
    <property type="project" value="UniProtKB-UniRule"/>
</dbReference>
<dbReference type="InterPro" id="IPR004087">
    <property type="entry name" value="KH_dom"/>
</dbReference>
<dbReference type="Gene3D" id="3.30.310.210">
    <property type="match status" value="1"/>
</dbReference>
<keyword evidence="2 5" id="KW-0863">Zinc-finger</keyword>
<evidence type="ECO:0000256" key="6">
    <source>
        <dbReference type="SAM" id="MobiDB-lite"/>
    </source>
</evidence>
<proteinExistence type="predicted"/>
<reference evidence="8" key="1">
    <citation type="submission" date="2017-04" db="EMBL/GenBank/DDBJ databases">
        <title>Population genomics of picophytoplankton unveils novel chromosome hypervariability.</title>
        <authorList>
            <consortium name="DOE Joint Genome Institute"/>
            <person name="Blanc-Mathieu R."/>
            <person name="Krasovec M."/>
            <person name="Hebrard M."/>
            <person name="Yau S."/>
            <person name="Desgranges E."/>
            <person name="Martin J."/>
            <person name="Schackwitz W."/>
            <person name="Kuo A."/>
            <person name="Salin G."/>
            <person name="Donnadieu C."/>
            <person name="Desdevises Y."/>
            <person name="Sanchez-Ferandin S."/>
            <person name="Moreau H."/>
            <person name="Rivals E."/>
            <person name="Grigoriev I.V."/>
            <person name="Grimsley N."/>
            <person name="Eyre-Walker A."/>
            <person name="Piganeau G."/>
        </authorList>
    </citation>
    <scope>NUCLEOTIDE SEQUENCE [LARGE SCALE GENOMIC DNA]</scope>
    <source>
        <strain evidence="8">RCC 1115</strain>
    </source>
</reference>
<dbReference type="Proteomes" id="UP000195557">
    <property type="component" value="Unassembled WGS sequence"/>
</dbReference>
<dbReference type="SUPFAM" id="SSF54791">
    <property type="entry name" value="Eukaryotic type KH-domain (KH-domain type I)"/>
    <property type="match status" value="3"/>
</dbReference>
<sequence length="568" mass="62817">MNDAAEDEYVRQRSPEPEPGPSAMHVEDDAKQSAETTTERAEKPVRPTETLVISQDDARFLIGAQGKTKKKLMKVSGASIEISAIEGDAEGKQRLEIAAEDEAKLKFARECCEWVLQQRVGKIVVDTSVERDYLSAIDVDPECVAYVTGAQGSGLRRIEADYGTLMFFATRSTHPEDEGEKLIIVGSRKGRRGSELSVMAACERKKPGTHVNEETKLRNRFEQPGDGLGDGWGFDVFPFANQDELSFAIGRGVSTFRHAIRLIAIFFLFLYARRVDPSGAQPCRMCDHSSYLRAKNKLQVKYAGVICLAAVGQYAVQRAKASMSIRTFFACLTRGSTRKRIAAASGAAFEYVGMLGVMAGDRDERARCWDYIRWVMKSAKGNTPADVEYKDRQDVSVFPVKSGKGGVNRLIGRDGNMLRDIENMSGTVCMNIPDPENEEGELMLILSHDKRNRDRALDAMQQVLVHGRFGPGQSGRRDDRRGNDRPRGGINARLGGKERCYDFTQGRCRYGDSCRFAHIVPDYSNDYGGNNGRGGPSRGANDRPSHPMDGPYGRPQGGNWGAGSRRGR</sequence>
<evidence type="ECO:0000256" key="1">
    <source>
        <dbReference type="ARBA" id="ARBA00022723"/>
    </source>
</evidence>
<feature type="region of interest" description="Disordered" evidence="6">
    <location>
        <begin position="523"/>
        <end position="568"/>
    </location>
</feature>